<feature type="compositionally biased region" description="Polar residues" evidence="1">
    <location>
        <begin position="274"/>
        <end position="289"/>
    </location>
</feature>
<dbReference type="EMBL" id="JAJVDC020000105">
    <property type="protein sequence ID" value="KAL1624617.1"/>
    <property type="molecule type" value="Genomic_DNA"/>
</dbReference>
<keyword evidence="3" id="KW-1185">Reference proteome</keyword>
<accession>A0ABR3SMU8</accession>
<comment type="caution">
    <text evidence="2">The sequence shown here is derived from an EMBL/GenBank/DDBJ whole genome shotgun (WGS) entry which is preliminary data.</text>
</comment>
<organism evidence="2 3">
    <name type="scientific">Neofusicoccum ribis</name>
    <dbReference type="NCBI Taxonomy" id="45134"/>
    <lineage>
        <taxon>Eukaryota</taxon>
        <taxon>Fungi</taxon>
        <taxon>Dikarya</taxon>
        <taxon>Ascomycota</taxon>
        <taxon>Pezizomycotina</taxon>
        <taxon>Dothideomycetes</taxon>
        <taxon>Dothideomycetes incertae sedis</taxon>
        <taxon>Botryosphaeriales</taxon>
        <taxon>Botryosphaeriaceae</taxon>
        <taxon>Neofusicoccum</taxon>
    </lineage>
</organism>
<reference evidence="2 3" key="1">
    <citation type="submission" date="2024-02" db="EMBL/GenBank/DDBJ databases">
        <title>De novo assembly and annotation of 12 fungi associated with fruit tree decline syndrome in Ontario, Canada.</title>
        <authorList>
            <person name="Sulman M."/>
            <person name="Ellouze W."/>
            <person name="Ilyukhin E."/>
        </authorList>
    </citation>
    <scope>NUCLEOTIDE SEQUENCE [LARGE SCALE GENOMIC DNA]</scope>
    <source>
        <strain evidence="2 3">M1-105</strain>
    </source>
</reference>
<feature type="compositionally biased region" description="Low complexity" evidence="1">
    <location>
        <begin position="46"/>
        <end position="62"/>
    </location>
</feature>
<dbReference type="Proteomes" id="UP001521116">
    <property type="component" value="Unassembled WGS sequence"/>
</dbReference>
<feature type="compositionally biased region" description="Polar residues" evidence="1">
    <location>
        <begin position="401"/>
        <end position="428"/>
    </location>
</feature>
<feature type="region of interest" description="Disordered" evidence="1">
    <location>
        <begin position="401"/>
        <end position="436"/>
    </location>
</feature>
<evidence type="ECO:0000313" key="2">
    <source>
        <dbReference type="EMBL" id="KAL1624617.1"/>
    </source>
</evidence>
<feature type="compositionally biased region" description="Polar residues" evidence="1">
    <location>
        <begin position="303"/>
        <end position="315"/>
    </location>
</feature>
<feature type="compositionally biased region" description="Pro residues" evidence="1">
    <location>
        <begin position="175"/>
        <end position="184"/>
    </location>
</feature>
<feature type="compositionally biased region" description="Basic residues" evidence="1">
    <location>
        <begin position="221"/>
        <end position="232"/>
    </location>
</feature>
<feature type="compositionally biased region" description="Low complexity" evidence="1">
    <location>
        <begin position="124"/>
        <end position="151"/>
    </location>
</feature>
<sequence>MAAADARRLDAAPTRRQDIISAILSDYADRRDPDEDDVELDDYYTQAQPSPAAAALPVQSAPGSPVVTDKPLPPLVGFQLRASPPGSPSGGLQEPNMIISRSFSFRGRRQKPPDLKLARSNGSTALTTGAAATPAKPDTSSPLPSLALSAPNLQRQPTPDRARAHATARLLNELPLPPTPPQPPAKNDRRRPSSPTTTAAGAATMGNKASKAQADQASPSHRSKFSLRRKPVKKDASPPAQSANGATTAPAQRDLAPGALAGAAQAPAVHKAASDTSLQQSVTARNSLPSVPPSDGNTLIEPNGNSQSLSATPSEATVVRDRSNSPPTEPEDEEPITPTLKPAAVDLLPSPSPVPEESPSKYGVVKQPSVSTMKEPKVAMHYRGKSSTGFDIFKNTKPYKNTLSPPISPNPVNASNTPSPAVTSPTEVSSPTLTSPTASTLELFNTHVRPNRTTTPRLNCVHMQCFHNHRRFHRSNNRILPIGCMLCFSSTPDFQWTCTWCALRICQGCRAKLESIPRKNLDIFIKDKMGEKTGVDTGASRNKENLMVKKTRRSIHEPNKVVVWEA</sequence>
<protein>
    <submittedName>
        <fullName evidence="2">Uncharacterized protein</fullName>
    </submittedName>
</protein>
<name>A0ABR3SMU8_9PEZI</name>
<proteinExistence type="predicted"/>
<gene>
    <name evidence="2" type="ORF">SLS56_007757</name>
</gene>
<feature type="region of interest" description="Disordered" evidence="1">
    <location>
        <begin position="46"/>
        <end position="369"/>
    </location>
</feature>
<evidence type="ECO:0000313" key="3">
    <source>
        <dbReference type="Proteomes" id="UP001521116"/>
    </source>
</evidence>
<feature type="compositionally biased region" description="Polar residues" evidence="1">
    <location>
        <begin position="239"/>
        <end position="250"/>
    </location>
</feature>
<feature type="compositionally biased region" description="Low complexity" evidence="1">
    <location>
        <begin position="255"/>
        <end position="268"/>
    </location>
</feature>
<evidence type="ECO:0000256" key="1">
    <source>
        <dbReference type="SAM" id="MobiDB-lite"/>
    </source>
</evidence>